<organism evidence="1">
    <name type="scientific">Siphoviridae sp. ctuy39</name>
    <dbReference type="NCBI Taxonomy" id="2825719"/>
    <lineage>
        <taxon>Viruses</taxon>
        <taxon>Duplodnaviria</taxon>
        <taxon>Heunggongvirae</taxon>
        <taxon>Uroviricota</taxon>
        <taxon>Caudoviricetes</taxon>
    </lineage>
</organism>
<reference evidence="1" key="1">
    <citation type="journal article" date="2021" name="Proc. Natl. Acad. Sci. U.S.A.">
        <title>A Catalog of Tens of Thousands of Viruses from Human Metagenomes Reveals Hidden Associations with Chronic Diseases.</title>
        <authorList>
            <person name="Tisza M.J."/>
            <person name="Buck C.B."/>
        </authorList>
    </citation>
    <scope>NUCLEOTIDE SEQUENCE</scope>
    <source>
        <strain evidence="1">Ctuy39</strain>
    </source>
</reference>
<sequence>MIEIKLQDGYFIKVDPLNYTLRQRYSGKTKDGESKESVRTHGYYGSIRQAVDKYITLSQLDFMDGMSVNLKEYVDLIERLNKSAVQRIESAIGR</sequence>
<evidence type="ECO:0000313" key="1">
    <source>
        <dbReference type="EMBL" id="DAG05083.1"/>
    </source>
</evidence>
<name>A0A8S5VEP7_9CAUD</name>
<dbReference type="EMBL" id="BK016249">
    <property type="protein sequence ID" value="DAG05083.1"/>
    <property type="molecule type" value="Genomic_DNA"/>
</dbReference>
<accession>A0A8S5VEP7</accession>
<proteinExistence type="predicted"/>
<protein>
    <submittedName>
        <fullName evidence="1">Uncharacterized protein</fullName>
    </submittedName>
</protein>